<name>A0A931H8D4_9BURK</name>
<dbReference type="AlphaFoldDB" id="A0A931H8D4"/>
<keyword evidence="3" id="KW-1185">Reference proteome</keyword>
<accession>A0A931H8D4</accession>
<keyword evidence="1" id="KW-0732">Signal</keyword>
<dbReference type="PROSITE" id="PS51257">
    <property type="entry name" value="PROKAR_LIPOPROTEIN"/>
    <property type="match status" value="1"/>
</dbReference>
<sequence length="48" mass="5090">MNRLLAAILWVALAGCAAAPVPRTPSACDAGESTYACQVERYHNVNVD</sequence>
<organism evidence="2 3">
    <name type="scientific">Caenimonas aquaedulcis</name>
    <dbReference type="NCBI Taxonomy" id="2793270"/>
    <lineage>
        <taxon>Bacteria</taxon>
        <taxon>Pseudomonadati</taxon>
        <taxon>Pseudomonadota</taxon>
        <taxon>Betaproteobacteria</taxon>
        <taxon>Burkholderiales</taxon>
        <taxon>Comamonadaceae</taxon>
        <taxon>Caenimonas</taxon>
    </lineage>
</organism>
<feature type="chain" id="PRO_5036829426" description="Lipoprotein" evidence="1">
    <location>
        <begin position="20"/>
        <end position="48"/>
    </location>
</feature>
<dbReference type="EMBL" id="JADWYS010000001">
    <property type="protein sequence ID" value="MBG9390277.1"/>
    <property type="molecule type" value="Genomic_DNA"/>
</dbReference>
<feature type="signal peptide" evidence="1">
    <location>
        <begin position="1"/>
        <end position="19"/>
    </location>
</feature>
<dbReference type="RefSeq" id="WP_196988026.1">
    <property type="nucleotide sequence ID" value="NZ_JADWYS010000001.1"/>
</dbReference>
<evidence type="ECO:0000256" key="1">
    <source>
        <dbReference type="SAM" id="SignalP"/>
    </source>
</evidence>
<evidence type="ECO:0008006" key="4">
    <source>
        <dbReference type="Google" id="ProtNLM"/>
    </source>
</evidence>
<evidence type="ECO:0000313" key="3">
    <source>
        <dbReference type="Proteomes" id="UP000651050"/>
    </source>
</evidence>
<reference evidence="2" key="1">
    <citation type="submission" date="2020-11" db="EMBL/GenBank/DDBJ databases">
        <title>Bacterial whole genome sequence for Caenimonas sp. DR4.4.</title>
        <authorList>
            <person name="Le V."/>
            <person name="Ko S.-R."/>
            <person name="Ahn C.-Y."/>
            <person name="Oh H.-M."/>
        </authorList>
    </citation>
    <scope>NUCLEOTIDE SEQUENCE</scope>
    <source>
        <strain evidence="2">DR4.4</strain>
    </source>
</reference>
<comment type="caution">
    <text evidence="2">The sequence shown here is derived from an EMBL/GenBank/DDBJ whole genome shotgun (WGS) entry which is preliminary data.</text>
</comment>
<gene>
    <name evidence="2" type="ORF">I5803_19760</name>
</gene>
<proteinExistence type="predicted"/>
<protein>
    <recommendedName>
        <fullName evidence="4">Lipoprotein</fullName>
    </recommendedName>
</protein>
<dbReference type="Proteomes" id="UP000651050">
    <property type="component" value="Unassembled WGS sequence"/>
</dbReference>
<evidence type="ECO:0000313" key="2">
    <source>
        <dbReference type="EMBL" id="MBG9390277.1"/>
    </source>
</evidence>